<protein>
    <recommendedName>
        <fullName evidence="2">USP domain-containing protein</fullName>
    </recommendedName>
</protein>
<gene>
    <name evidence="3" type="ORF">ECRASSUSDP1_LOCUS10322</name>
</gene>
<proteinExistence type="predicted"/>
<dbReference type="EMBL" id="CAMPGE010010173">
    <property type="protein sequence ID" value="CAI2369025.1"/>
    <property type="molecule type" value="Genomic_DNA"/>
</dbReference>
<evidence type="ECO:0000259" key="2">
    <source>
        <dbReference type="PROSITE" id="PS50235"/>
    </source>
</evidence>
<name>A0AAD1XC99_EUPCR</name>
<accession>A0AAD1XC99</accession>
<evidence type="ECO:0000313" key="3">
    <source>
        <dbReference type="EMBL" id="CAI2369025.1"/>
    </source>
</evidence>
<feature type="transmembrane region" description="Helical" evidence="1">
    <location>
        <begin position="12"/>
        <end position="36"/>
    </location>
</feature>
<dbReference type="InterPro" id="IPR038765">
    <property type="entry name" value="Papain-like_cys_pep_sf"/>
</dbReference>
<dbReference type="CDD" id="cd02257">
    <property type="entry name" value="Peptidase_C19"/>
    <property type="match status" value="1"/>
</dbReference>
<keyword evidence="1" id="KW-1133">Transmembrane helix</keyword>
<dbReference type="Gene3D" id="3.90.70.10">
    <property type="entry name" value="Cysteine proteinases"/>
    <property type="match status" value="1"/>
</dbReference>
<keyword evidence="4" id="KW-1185">Reference proteome</keyword>
<sequence length="457" mass="51780">MPEEEKNPVVKGAAIGGAAAMGTGATLAAGGTAVAVGLEVEAAVVVGAACVGVAGVAILVGGAAVLGGVGVYKLVKNINKRRKNQKIQHNREAEEIQRRQAREKIKELFLPSQPIGDDDTPSPEEDFLLEADHERQVAPSITVGHNIISNPVLDCFMGAALQSLMSLPDFVDYFIHSRNSSDFKEENKQESLIVEMMKGFVKDYAYSQDQEIDAQVLRYAFDQDFPSDKEHDAFEFLLELFDKIRVAKNSENIHDHLQRCIDRNGNLKRCQKLHSSIIDKLFSGITETMYKCQVCSQATYLYQEFLYIPLRYDPGNPRAGFEEFFDLEEKTHESFWRCENCERETKWLLREETFKFPKYLIFKFESNCSSEENEIKSPVDYPKSFTKEDPFSESKLKYTLTSTIIHEQGSSCGHYSSICLRENQWFHLTPHSSKALENREIKSPDAYILFYTAEEII</sequence>
<dbReference type="InterPro" id="IPR001394">
    <property type="entry name" value="Peptidase_C19_UCH"/>
</dbReference>
<dbReference type="Proteomes" id="UP001295684">
    <property type="component" value="Unassembled WGS sequence"/>
</dbReference>
<keyword evidence="1" id="KW-0812">Transmembrane</keyword>
<dbReference type="InterPro" id="IPR028889">
    <property type="entry name" value="USP"/>
</dbReference>
<dbReference type="AlphaFoldDB" id="A0AAD1XC99"/>
<evidence type="ECO:0000256" key="1">
    <source>
        <dbReference type="SAM" id="Phobius"/>
    </source>
</evidence>
<dbReference type="Pfam" id="PF00443">
    <property type="entry name" value="UCH"/>
    <property type="match status" value="1"/>
</dbReference>
<dbReference type="PANTHER" id="PTHR21646">
    <property type="entry name" value="UBIQUITIN CARBOXYL-TERMINAL HYDROLASE"/>
    <property type="match status" value="1"/>
</dbReference>
<dbReference type="InterPro" id="IPR050185">
    <property type="entry name" value="Ub_carboxyl-term_hydrolase"/>
</dbReference>
<comment type="caution">
    <text evidence="3">The sequence shown here is derived from an EMBL/GenBank/DDBJ whole genome shotgun (WGS) entry which is preliminary data.</text>
</comment>
<reference evidence="3" key="1">
    <citation type="submission" date="2023-07" db="EMBL/GenBank/DDBJ databases">
        <authorList>
            <consortium name="AG Swart"/>
            <person name="Singh M."/>
            <person name="Singh A."/>
            <person name="Seah K."/>
            <person name="Emmerich C."/>
        </authorList>
    </citation>
    <scope>NUCLEOTIDE SEQUENCE</scope>
    <source>
        <strain evidence="3">DP1</strain>
    </source>
</reference>
<feature type="transmembrane region" description="Helical" evidence="1">
    <location>
        <begin position="42"/>
        <end position="75"/>
    </location>
</feature>
<dbReference type="SUPFAM" id="SSF54001">
    <property type="entry name" value="Cysteine proteinases"/>
    <property type="match status" value="1"/>
</dbReference>
<organism evidence="3 4">
    <name type="scientific">Euplotes crassus</name>
    <dbReference type="NCBI Taxonomy" id="5936"/>
    <lineage>
        <taxon>Eukaryota</taxon>
        <taxon>Sar</taxon>
        <taxon>Alveolata</taxon>
        <taxon>Ciliophora</taxon>
        <taxon>Intramacronucleata</taxon>
        <taxon>Spirotrichea</taxon>
        <taxon>Hypotrichia</taxon>
        <taxon>Euplotida</taxon>
        <taxon>Euplotidae</taxon>
        <taxon>Moneuplotes</taxon>
    </lineage>
</organism>
<evidence type="ECO:0000313" key="4">
    <source>
        <dbReference type="Proteomes" id="UP001295684"/>
    </source>
</evidence>
<feature type="domain" description="USP" evidence="2">
    <location>
        <begin position="146"/>
        <end position="454"/>
    </location>
</feature>
<keyword evidence="1" id="KW-0472">Membrane</keyword>
<dbReference type="GO" id="GO:0004843">
    <property type="term" value="F:cysteine-type deubiquitinase activity"/>
    <property type="evidence" value="ECO:0007669"/>
    <property type="project" value="InterPro"/>
</dbReference>
<dbReference type="GO" id="GO:0016579">
    <property type="term" value="P:protein deubiquitination"/>
    <property type="evidence" value="ECO:0007669"/>
    <property type="project" value="InterPro"/>
</dbReference>
<dbReference type="PANTHER" id="PTHR21646:SF46">
    <property type="entry name" value="UBIQUITIN CARBOXYL-TERMINAL HYDROLASE"/>
    <property type="match status" value="1"/>
</dbReference>
<dbReference type="PROSITE" id="PS50235">
    <property type="entry name" value="USP_3"/>
    <property type="match status" value="1"/>
</dbReference>